<dbReference type="AlphaFoldDB" id="A0AAV9C3C4"/>
<evidence type="ECO:0000313" key="3">
    <source>
        <dbReference type="EMBL" id="KAK1282723.1"/>
    </source>
</evidence>
<reference evidence="3" key="1">
    <citation type="journal article" date="2023" name="Nat. Commun.">
        <title>Diploid and tetraploid genomes of Acorus and the evolution of monocots.</title>
        <authorList>
            <person name="Ma L."/>
            <person name="Liu K.W."/>
            <person name="Li Z."/>
            <person name="Hsiao Y.Y."/>
            <person name="Qi Y."/>
            <person name="Fu T."/>
            <person name="Tang G.D."/>
            <person name="Zhang D."/>
            <person name="Sun W.H."/>
            <person name="Liu D.K."/>
            <person name="Li Y."/>
            <person name="Chen G.Z."/>
            <person name="Liu X.D."/>
            <person name="Liao X.Y."/>
            <person name="Jiang Y.T."/>
            <person name="Yu X."/>
            <person name="Hao Y."/>
            <person name="Huang J."/>
            <person name="Zhao X.W."/>
            <person name="Ke S."/>
            <person name="Chen Y.Y."/>
            <person name="Wu W.L."/>
            <person name="Hsu J.L."/>
            <person name="Lin Y.F."/>
            <person name="Huang M.D."/>
            <person name="Li C.Y."/>
            <person name="Huang L."/>
            <person name="Wang Z.W."/>
            <person name="Zhao X."/>
            <person name="Zhong W.Y."/>
            <person name="Peng D.H."/>
            <person name="Ahmad S."/>
            <person name="Lan S."/>
            <person name="Zhang J.S."/>
            <person name="Tsai W.C."/>
            <person name="Van de Peer Y."/>
            <person name="Liu Z.J."/>
        </authorList>
    </citation>
    <scope>NUCLEOTIDE SEQUENCE</scope>
    <source>
        <strain evidence="3">CP</strain>
    </source>
</reference>
<dbReference type="Proteomes" id="UP001180020">
    <property type="component" value="Unassembled WGS sequence"/>
</dbReference>
<dbReference type="PANTHER" id="PTHR47926:SF507">
    <property type="entry name" value="DYW DOMAIN-CONTAINING PROTEIN"/>
    <property type="match status" value="1"/>
</dbReference>
<dbReference type="InterPro" id="IPR011990">
    <property type="entry name" value="TPR-like_helical_dom_sf"/>
</dbReference>
<dbReference type="InterPro" id="IPR046848">
    <property type="entry name" value="E_motif"/>
</dbReference>
<dbReference type="EMBL" id="JAUJYO010000022">
    <property type="protein sequence ID" value="KAK1282723.1"/>
    <property type="molecule type" value="Genomic_DNA"/>
</dbReference>
<protein>
    <submittedName>
        <fullName evidence="3">Pentatricopeptide repeat-containing protein</fullName>
    </submittedName>
</protein>
<dbReference type="PROSITE" id="PS51375">
    <property type="entry name" value="PPR"/>
    <property type="match status" value="3"/>
</dbReference>
<keyword evidence="4" id="KW-1185">Reference proteome</keyword>
<feature type="repeat" description="PPR" evidence="2">
    <location>
        <begin position="76"/>
        <end position="111"/>
    </location>
</feature>
<dbReference type="GO" id="GO:0009451">
    <property type="term" value="P:RNA modification"/>
    <property type="evidence" value="ECO:0007669"/>
    <property type="project" value="InterPro"/>
</dbReference>
<evidence type="ECO:0000256" key="1">
    <source>
        <dbReference type="ARBA" id="ARBA00022737"/>
    </source>
</evidence>
<dbReference type="InterPro" id="IPR002885">
    <property type="entry name" value="PPR_rpt"/>
</dbReference>
<dbReference type="InterPro" id="IPR046960">
    <property type="entry name" value="PPR_At4g14850-like_plant"/>
</dbReference>
<comment type="caution">
    <text evidence="3">The sequence shown here is derived from an EMBL/GenBank/DDBJ whole genome shotgun (WGS) entry which is preliminary data.</text>
</comment>
<reference evidence="3" key="2">
    <citation type="submission" date="2023-06" db="EMBL/GenBank/DDBJ databases">
        <authorList>
            <person name="Ma L."/>
            <person name="Liu K.-W."/>
            <person name="Li Z."/>
            <person name="Hsiao Y.-Y."/>
            <person name="Qi Y."/>
            <person name="Fu T."/>
            <person name="Tang G."/>
            <person name="Zhang D."/>
            <person name="Sun W.-H."/>
            <person name="Liu D.-K."/>
            <person name="Li Y."/>
            <person name="Chen G.-Z."/>
            <person name="Liu X.-D."/>
            <person name="Liao X.-Y."/>
            <person name="Jiang Y.-T."/>
            <person name="Yu X."/>
            <person name="Hao Y."/>
            <person name="Huang J."/>
            <person name="Zhao X.-W."/>
            <person name="Ke S."/>
            <person name="Chen Y.-Y."/>
            <person name="Wu W.-L."/>
            <person name="Hsu J.-L."/>
            <person name="Lin Y.-F."/>
            <person name="Huang M.-D."/>
            <person name="Li C.-Y."/>
            <person name="Huang L."/>
            <person name="Wang Z.-W."/>
            <person name="Zhao X."/>
            <person name="Zhong W.-Y."/>
            <person name="Peng D.-H."/>
            <person name="Ahmad S."/>
            <person name="Lan S."/>
            <person name="Zhang J.-S."/>
            <person name="Tsai W.-C."/>
            <person name="Van De Peer Y."/>
            <person name="Liu Z.-J."/>
        </authorList>
    </citation>
    <scope>NUCLEOTIDE SEQUENCE</scope>
    <source>
        <strain evidence="3">CP</strain>
        <tissue evidence="3">Leaves</tissue>
    </source>
</reference>
<proteinExistence type="predicted"/>
<feature type="repeat" description="PPR" evidence="2">
    <location>
        <begin position="282"/>
        <end position="317"/>
    </location>
</feature>
<dbReference type="FunFam" id="1.25.40.10:FF:000242">
    <property type="entry name" value="Pentatricopeptide repeat-containing protein"/>
    <property type="match status" value="1"/>
</dbReference>
<keyword evidence="1" id="KW-0677">Repeat</keyword>
<dbReference type="Gene3D" id="1.25.40.10">
    <property type="entry name" value="Tetratricopeptide repeat domain"/>
    <property type="match status" value="3"/>
</dbReference>
<dbReference type="GO" id="GO:0003723">
    <property type="term" value="F:RNA binding"/>
    <property type="evidence" value="ECO:0007669"/>
    <property type="project" value="InterPro"/>
</dbReference>
<dbReference type="FunFam" id="1.25.40.10:FF:000344">
    <property type="entry name" value="Pentatricopeptide repeat-containing protein"/>
    <property type="match status" value="1"/>
</dbReference>
<dbReference type="Pfam" id="PF20431">
    <property type="entry name" value="E_motif"/>
    <property type="match status" value="1"/>
</dbReference>
<sequence length="468" mass="51835">MQQQPTHPHLRRFIALLRRQSNSLSNLKQIHAHSIRLSIPTSDSRLAKHLLFTLLSLPNPPIRYAHSLFSQLPHPDSFTWNTIIRAHSDSPSDPSPALRFHARMRRSSARADTHTYPFVLKACARLRALRHGEAVHAASLRDGLANTLFASNALIHFYASAGLVDAARRVFDAMRVRDLVTWNSVVNGLVNNGRHREAVDLFGGSRFDVGPDGFTMVGLLCACAELGALSTGRAVHALLVESGMLEANTHVGNALVDLYAKCGAIGDMRSVFLEMGCCRLRSVVSWNSLIVGLAGNGYAREALEWYGRMEAEDGLGPNGVTFVGVLYACSHCGLVDEGFRQFERMRREFSIEPAMEHYGCMVDLLGRAGRVEEAREFIDGMPVEPNEVIWRTLLGACAMHKNVGVAEVAWVRLARIDPGHDGDFVLLSNLYAWAGRWANVEALREEMLGRGIDKWPGRAQVHEATRKC</sequence>
<dbReference type="Pfam" id="PF01535">
    <property type="entry name" value="PPR"/>
    <property type="match status" value="6"/>
</dbReference>
<evidence type="ECO:0000256" key="2">
    <source>
        <dbReference type="PROSITE-ProRule" id="PRU00708"/>
    </source>
</evidence>
<feature type="repeat" description="PPR" evidence="2">
    <location>
        <begin position="147"/>
        <end position="181"/>
    </location>
</feature>
<organism evidence="3 4">
    <name type="scientific">Acorus calamus</name>
    <name type="common">Sweet flag</name>
    <dbReference type="NCBI Taxonomy" id="4465"/>
    <lineage>
        <taxon>Eukaryota</taxon>
        <taxon>Viridiplantae</taxon>
        <taxon>Streptophyta</taxon>
        <taxon>Embryophyta</taxon>
        <taxon>Tracheophyta</taxon>
        <taxon>Spermatophyta</taxon>
        <taxon>Magnoliopsida</taxon>
        <taxon>Liliopsida</taxon>
        <taxon>Acoraceae</taxon>
        <taxon>Acorus</taxon>
    </lineage>
</organism>
<dbReference type="PANTHER" id="PTHR47926">
    <property type="entry name" value="PENTATRICOPEPTIDE REPEAT-CONTAINING PROTEIN"/>
    <property type="match status" value="1"/>
</dbReference>
<evidence type="ECO:0000313" key="4">
    <source>
        <dbReference type="Proteomes" id="UP001180020"/>
    </source>
</evidence>
<name>A0AAV9C3C4_ACOCL</name>
<gene>
    <name evidence="3" type="primary">PCMP-H28</name>
    <name evidence="3" type="ORF">QJS10_CPB22g00119</name>
</gene>
<dbReference type="NCBIfam" id="TIGR00756">
    <property type="entry name" value="PPR"/>
    <property type="match status" value="4"/>
</dbReference>
<accession>A0AAV9C3C4</accession>